<evidence type="ECO:0000256" key="1">
    <source>
        <dbReference type="SAM" id="Phobius"/>
    </source>
</evidence>
<evidence type="ECO:0000313" key="3">
    <source>
        <dbReference type="Proteomes" id="UP001157961"/>
    </source>
</evidence>
<proteinExistence type="predicted"/>
<dbReference type="RefSeq" id="WP_283427560.1">
    <property type="nucleotide sequence ID" value="NZ_FXTY01000009.1"/>
</dbReference>
<organism evidence="2 3">
    <name type="scientific">Shimia sagamensis</name>
    <dbReference type="NCBI Taxonomy" id="1566352"/>
    <lineage>
        <taxon>Bacteria</taxon>
        <taxon>Pseudomonadati</taxon>
        <taxon>Pseudomonadota</taxon>
        <taxon>Alphaproteobacteria</taxon>
        <taxon>Rhodobacterales</taxon>
        <taxon>Roseobacteraceae</taxon>
    </lineage>
</organism>
<feature type="transmembrane region" description="Helical" evidence="1">
    <location>
        <begin position="73"/>
        <end position="91"/>
    </location>
</feature>
<keyword evidence="1" id="KW-1133">Transmembrane helix</keyword>
<protein>
    <recommendedName>
        <fullName evidence="4">VanZ-like domain-containing protein</fullName>
    </recommendedName>
</protein>
<comment type="caution">
    <text evidence="2">The sequence shown here is derived from an EMBL/GenBank/DDBJ whole genome shotgun (WGS) entry which is preliminary data.</text>
</comment>
<feature type="transmembrane region" description="Helical" evidence="1">
    <location>
        <begin position="98"/>
        <end position="118"/>
    </location>
</feature>
<keyword evidence="1" id="KW-0472">Membrane</keyword>
<reference evidence="2 3" key="1">
    <citation type="submission" date="2017-05" db="EMBL/GenBank/DDBJ databases">
        <authorList>
            <person name="Varghese N."/>
            <person name="Submissions S."/>
        </authorList>
    </citation>
    <scope>NUCLEOTIDE SEQUENCE [LARGE SCALE GENOMIC DNA]</scope>
    <source>
        <strain evidence="2 3">DSM 29734</strain>
    </source>
</reference>
<keyword evidence="1" id="KW-0812">Transmembrane</keyword>
<evidence type="ECO:0000313" key="2">
    <source>
        <dbReference type="EMBL" id="SMP33323.1"/>
    </source>
</evidence>
<sequence length="167" mass="18543">MQRVFWSSFAAATAIYLVMVFWTMPTISAAAGGMVPFDMRPFGYTAQEARNFLASLTADGRDFYLSVQLRLDLIYPAVLGIMLIVGFQNLFERPWSMLFSFVALIMVSADYLENYMVATMLHSGADGLEDSVVAFASFWTRCKSAAATVAFVGLLAGAVMQVRRRWA</sequence>
<keyword evidence="3" id="KW-1185">Reference proteome</keyword>
<feature type="transmembrane region" description="Helical" evidence="1">
    <location>
        <begin position="138"/>
        <end position="160"/>
    </location>
</feature>
<dbReference type="Proteomes" id="UP001157961">
    <property type="component" value="Unassembled WGS sequence"/>
</dbReference>
<gene>
    <name evidence="2" type="ORF">SAMN06265373_10955</name>
</gene>
<dbReference type="EMBL" id="FXTY01000009">
    <property type="protein sequence ID" value="SMP33323.1"/>
    <property type="molecule type" value="Genomic_DNA"/>
</dbReference>
<accession>A0ABY1PFN7</accession>
<evidence type="ECO:0008006" key="4">
    <source>
        <dbReference type="Google" id="ProtNLM"/>
    </source>
</evidence>
<name>A0ABY1PFN7_9RHOB</name>